<dbReference type="Gene3D" id="1.10.10.10">
    <property type="entry name" value="Winged helix-like DNA-binding domain superfamily/Winged helix DNA-binding domain"/>
    <property type="match status" value="1"/>
</dbReference>
<reference evidence="2" key="1">
    <citation type="journal article" date="2020" name="mSystems">
        <title>Genome- and Community-Level Interaction Insights into Carbon Utilization and Element Cycling Functions of Hydrothermarchaeota in Hydrothermal Sediment.</title>
        <authorList>
            <person name="Zhou Z."/>
            <person name="Liu Y."/>
            <person name="Xu W."/>
            <person name="Pan J."/>
            <person name="Luo Z.H."/>
            <person name="Li M."/>
        </authorList>
    </citation>
    <scope>NUCLEOTIDE SEQUENCE [LARGE SCALE GENOMIC DNA]</scope>
    <source>
        <strain evidence="2">SpSt-735</strain>
    </source>
</reference>
<dbReference type="EMBL" id="DTFI01000239">
    <property type="protein sequence ID" value="HGI44347.1"/>
    <property type="molecule type" value="Genomic_DNA"/>
</dbReference>
<dbReference type="PANTHER" id="PTHR37478">
    <property type="match status" value="1"/>
</dbReference>
<sequence>MRRCRWRRRCGHRYLAGRLAESGREAQGVFFLPAPAPPGALSPEEVVELYPEELEALKLVYMDGLQVEEAALRMGLSKATLWRILDSGRRKVVEALVHLKPLKIALPAEHDRNA</sequence>
<comment type="similarity">
    <text evidence="1">Belongs to the UPF0251 family.</text>
</comment>
<dbReference type="SUPFAM" id="SSF88659">
    <property type="entry name" value="Sigma3 and sigma4 domains of RNA polymerase sigma factors"/>
    <property type="match status" value="1"/>
</dbReference>
<name>A0A7C4FD30_THEPE</name>
<dbReference type="InterPro" id="IPR002852">
    <property type="entry name" value="UPF0251"/>
</dbReference>
<protein>
    <submittedName>
        <fullName evidence="2">DUF134 domain-containing protein</fullName>
    </submittedName>
</protein>
<dbReference type="InterPro" id="IPR013324">
    <property type="entry name" value="RNA_pol_sigma_r3/r4-like"/>
</dbReference>
<dbReference type="InterPro" id="IPR036388">
    <property type="entry name" value="WH-like_DNA-bd_sf"/>
</dbReference>
<evidence type="ECO:0000313" key="2">
    <source>
        <dbReference type="EMBL" id="HGI44347.1"/>
    </source>
</evidence>
<dbReference type="Pfam" id="PF02001">
    <property type="entry name" value="DUF134"/>
    <property type="match status" value="1"/>
</dbReference>
<comment type="caution">
    <text evidence="2">The sequence shown here is derived from an EMBL/GenBank/DDBJ whole genome shotgun (WGS) entry which is preliminary data.</text>
</comment>
<dbReference type="PANTHER" id="PTHR37478:SF2">
    <property type="entry name" value="UPF0251 PROTEIN TK0562"/>
    <property type="match status" value="1"/>
</dbReference>
<gene>
    <name evidence="2" type="ORF">ENV17_08200</name>
</gene>
<organism evidence="2">
    <name type="scientific">Thermofilum pendens</name>
    <dbReference type="NCBI Taxonomy" id="2269"/>
    <lineage>
        <taxon>Archaea</taxon>
        <taxon>Thermoproteota</taxon>
        <taxon>Thermoprotei</taxon>
        <taxon>Thermofilales</taxon>
        <taxon>Thermofilaceae</taxon>
        <taxon>Thermofilum</taxon>
    </lineage>
</organism>
<proteinExistence type="inferred from homology"/>
<accession>A0A7C4FD30</accession>
<dbReference type="AlphaFoldDB" id="A0A7C4FD30"/>
<evidence type="ECO:0000256" key="1">
    <source>
        <dbReference type="ARBA" id="ARBA00009350"/>
    </source>
</evidence>